<evidence type="ECO:0000313" key="2">
    <source>
        <dbReference type="EMBL" id="KPW94513.1"/>
    </source>
</evidence>
<comment type="caution">
    <text evidence="2">The sequence shown here is derived from an EMBL/GenBank/DDBJ whole genome shotgun (WGS) entry which is preliminary data.</text>
</comment>
<keyword evidence="3" id="KW-1185">Reference proteome</keyword>
<feature type="region of interest" description="Disordered" evidence="1">
    <location>
        <begin position="1"/>
        <end position="20"/>
    </location>
</feature>
<evidence type="ECO:0000256" key="1">
    <source>
        <dbReference type="SAM" id="MobiDB-lite"/>
    </source>
</evidence>
<sequence length="310" mass="35072">MAISRHGSVRASRTNASKKPGGKVTRIVLCYLLLPQKPNLSRQDFAFRTEWISCPCTPCGESMSYVKGKKMGLQSVKEPVVNPIQNEFDQFWSQRGEWVEEPNVRRGGESGVQRLIMDNGQTLYAKRQTGHIYRSLLHPLGRPTVLREREALEGLRKLGVVVPEVVFCGAERGEDNAWRALLVTVALEGFEEIEKWQAAGGRERHGELFYERVLKEVAATLARMHLGRWQHSCLYIKHIFVRVTGEGADANVEVALLDLEKGRRRLTAQGAAQHDMKQLRRHSSFSAADWQKLIYFYHAAFGSSIKGLES</sequence>
<dbReference type="Proteomes" id="UP000051335">
    <property type="component" value="Unassembled WGS sequence"/>
</dbReference>
<gene>
    <name evidence="2" type="ORF">ALO75_04988</name>
</gene>
<dbReference type="SUPFAM" id="SSF56112">
    <property type="entry name" value="Protein kinase-like (PK-like)"/>
    <property type="match status" value="1"/>
</dbReference>
<name>A0A0P9MR55_9PSED</name>
<dbReference type="AlphaFoldDB" id="A0A0P9MR55"/>
<protein>
    <submittedName>
        <fullName evidence="2">InaA protein</fullName>
    </submittedName>
</protein>
<evidence type="ECO:0000313" key="3">
    <source>
        <dbReference type="Proteomes" id="UP000051335"/>
    </source>
</evidence>
<proteinExistence type="predicted"/>
<organism evidence="2 3">
    <name type="scientific">Pseudomonas syringae pv. coryli</name>
    <dbReference type="NCBI Taxonomy" id="317659"/>
    <lineage>
        <taxon>Bacteria</taxon>
        <taxon>Pseudomonadati</taxon>
        <taxon>Pseudomonadota</taxon>
        <taxon>Gammaproteobacteria</taxon>
        <taxon>Pseudomonadales</taxon>
        <taxon>Pseudomonadaceae</taxon>
        <taxon>Pseudomonas</taxon>
    </lineage>
</organism>
<dbReference type="Pfam" id="PF06293">
    <property type="entry name" value="Kdo"/>
    <property type="match status" value="1"/>
</dbReference>
<dbReference type="InterPro" id="IPR011009">
    <property type="entry name" value="Kinase-like_dom_sf"/>
</dbReference>
<dbReference type="EMBL" id="LJQC01000745">
    <property type="protein sequence ID" value="KPW94513.1"/>
    <property type="molecule type" value="Genomic_DNA"/>
</dbReference>
<reference evidence="2 3" key="1">
    <citation type="submission" date="2015-09" db="EMBL/GenBank/DDBJ databases">
        <title>Genome announcement of multiple Pseudomonas syringae strains.</title>
        <authorList>
            <person name="Thakur S."/>
            <person name="Wang P.W."/>
            <person name="Gong Y."/>
            <person name="Weir B.S."/>
            <person name="Guttman D.S."/>
        </authorList>
    </citation>
    <scope>NUCLEOTIDE SEQUENCE [LARGE SCALE GENOMIC DNA]</scope>
    <source>
        <strain evidence="2 3">ICMP17001</strain>
    </source>
</reference>
<dbReference type="PATRIC" id="fig|317659.3.peg.4677"/>
<accession>A0A0P9MR55</accession>